<dbReference type="InterPro" id="IPR023213">
    <property type="entry name" value="CAT-like_dom_sf"/>
</dbReference>
<evidence type="ECO:0000256" key="1">
    <source>
        <dbReference type="ARBA" id="ARBA00005232"/>
    </source>
</evidence>
<keyword evidence="5" id="KW-1133">Transmembrane helix</keyword>
<dbReference type="InterPro" id="IPR000542">
    <property type="entry name" value="Carn_acyl_trans"/>
</dbReference>
<accession>R7V346</accession>
<dbReference type="Pfam" id="PF00755">
    <property type="entry name" value="Carn_acyltransf"/>
    <property type="match status" value="1"/>
</dbReference>
<sequence length="746" mass="85998">MNMAARRKPKHPYNLPVKEGIWSRILVPRTFSFVVACFAAISYSWLAREGSLLQHYGSLASHAALQQLYIRSVLPYLPRWPRLYFSAVAFLVTLGMAKLVGCLRWVALRRLMTWQGWVYGMKSFKTKAWALAVRVLNGPSPYSTYYFQRILPKQPLPSLEKTLERWLAVSENLISSDEYQMTLQAVEEFRRNEGKLLQAYLAKRAKTSPSWIFEYWITAAYLASREPLALKSNYFTSSVVAPERTTDQLSRASNAIWGYARLNEHVQRREFQPNRLQELIPMCMHLFRYLFGSVRIPQDNIDTIEEYPNSRHVIVFRKGQYFRLDLYTEEENGCDTLLTRQEIHQQLTKICEMADDWIKEMGGRPMPVAALTTQHRSLWAKQRRVLMVHNKDSLEAVERALFHVSLDDESPTDVSDFVKRLMSGDGSDRWFDKCFSSITYPNAWNGSNTEHTGLDATVFAVASEFMLTHEKYENGKLPLEGVPRVMAAPMRLDWNLSGLEDFIKVAAERHREATENLDTFVKTLPYGKGQMKRARLSPDGYIQMALHLGFYRMHGYIPKTYEPATNRLFLMGRTETVHPSSHYMLAWIKAMDDPMFNIETRARMLKDAVQQQTKSRLEATIGSGCDRHLLALLCASREMGMDLPKIFMDKAWNMPFVLSTSQCPTMVYEQHVASDMNWSHFGGGFGPSCEHGYGLCYSILGDDILNLTLTSWKTNKETDSRRLAEFIESSMKDMMALFELKIKVKI</sequence>
<dbReference type="AlphaFoldDB" id="R7V346"/>
<dbReference type="InterPro" id="IPR039551">
    <property type="entry name" value="Cho/carn_acyl_trans"/>
</dbReference>
<dbReference type="GO" id="GO:0009437">
    <property type="term" value="P:carnitine metabolic process"/>
    <property type="evidence" value="ECO:0007669"/>
    <property type="project" value="TreeGrafter"/>
</dbReference>
<evidence type="ECO:0000256" key="2">
    <source>
        <dbReference type="ARBA" id="ARBA00022679"/>
    </source>
</evidence>
<protein>
    <recommendedName>
        <fullName evidence="6">Choline/carnitine acyltransferase domain-containing protein</fullName>
    </recommendedName>
</protein>
<dbReference type="GO" id="GO:0004095">
    <property type="term" value="F:carnitine O-palmitoyltransferase activity"/>
    <property type="evidence" value="ECO:0007669"/>
    <property type="project" value="TreeGrafter"/>
</dbReference>
<reference evidence="7 9" key="2">
    <citation type="journal article" date="2013" name="Nature">
        <title>Insights into bilaterian evolution from three spiralian genomes.</title>
        <authorList>
            <person name="Simakov O."/>
            <person name="Marletaz F."/>
            <person name="Cho S.J."/>
            <person name="Edsinger-Gonzales E."/>
            <person name="Havlak P."/>
            <person name="Hellsten U."/>
            <person name="Kuo D.H."/>
            <person name="Larsson T."/>
            <person name="Lv J."/>
            <person name="Arendt D."/>
            <person name="Savage R."/>
            <person name="Osoegawa K."/>
            <person name="de Jong P."/>
            <person name="Grimwood J."/>
            <person name="Chapman J.A."/>
            <person name="Shapiro H."/>
            <person name="Aerts A."/>
            <person name="Otillar R.P."/>
            <person name="Terry A.Y."/>
            <person name="Boore J.L."/>
            <person name="Grigoriev I.V."/>
            <person name="Lindberg D.R."/>
            <person name="Seaver E.C."/>
            <person name="Weisblat D.A."/>
            <person name="Putnam N.H."/>
            <person name="Rokhsar D.S."/>
        </authorList>
    </citation>
    <scope>NUCLEOTIDE SEQUENCE</scope>
    <source>
        <strain evidence="7 9">I ESC-2004</strain>
    </source>
</reference>
<organism evidence="7">
    <name type="scientific">Capitella teleta</name>
    <name type="common">Polychaete worm</name>
    <dbReference type="NCBI Taxonomy" id="283909"/>
    <lineage>
        <taxon>Eukaryota</taxon>
        <taxon>Metazoa</taxon>
        <taxon>Spiralia</taxon>
        <taxon>Lophotrochozoa</taxon>
        <taxon>Annelida</taxon>
        <taxon>Polychaeta</taxon>
        <taxon>Sedentaria</taxon>
        <taxon>Scolecida</taxon>
        <taxon>Capitellidae</taxon>
        <taxon>Capitella</taxon>
    </lineage>
</organism>
<evidence type="ECO:0000256" key="4">
    <source>
        <dbReference type="PIRSR" id="PIRSR600542-1"/>
    </source>
</evidence>
<evidence type="ECO:0000313" key="8">
    <source>
        <dbReference type="EnsemblMetazoa" id="CapteP173961"/>
    </source>
</evidence>
<dbReference type="OrthoDB" id="240216at2759"/>
<dbReference type="Gene3D" id="3.30.559.70">
    <property type="entry name" value="Choline/Carnitine o-acyltransferase, domain 2"/>
    <property type="match status" value="1"/>
</dbReference>
<keyword evidence="2" id="KW-0808">Transferase</keyword>
<dbReference type="PANTHER" id="PTHR22589">
    <property type="entry name" value="CARNITINE O-ACYLTRANSFERASE"/>
    <property type="match status" value="1"/>
</dbReference>
<evidence type="ECO:0000256" key="5">
    <source>
        <dbReference type="SAM" id="Phobius"/>
    </source>
</evidence>
<dbReference type="SUPFAM" id="SSF52777">
    <property type="entry name" value="CoA-dependent acyltransferases"/>
    <property type="match status" value="2"/>
</dbReference>
<feature type="transmembrane region" description="Helical" evidence="5">
    <location>
        <begin position="21"/>
        <end position="46"/>
    </location>
</feature>
<feature type="non-terminal residue" evidence="7">
    <location>
        <position position="1"/>
    </location>
</feature>
<keyword evidence="5" id="KW-0812">Transmembrane</keyword>
<dbReference type="OMA" id="PYQMNIA"/>
<dbReference type="EnsemblMetazoa" id="CapteT173961">
    <property type="protein sequence ID" value="CapteP173961"/>
    <property type="gene ID" value="CapteG173961"/>
</dbReference>
<evidence type="ECO:0000313" key="7">
    <source>
        <dbReference type="EMBL" id="ELU12917.1"/>
    </source>
</evidence>
<reference evidence="9" key="1">
    <citation type="submission" date="2012-12" db="EMBL/GenBank/DDBJ databases">
        <authorList>
            <person name="Hellsten U."/>
            <person name="Grimwood J."/>
            <person name="Chapman J.A."/>
            <person name="Shapiro H."/>
            <person name="Aerts A."/>
            <person name="Otillar R.P."/>
            <person name="Terry A.Y."/>
            <person name="Boore J.L."/>
            <person name="Simakov O."/>
            <person name="Marletaz F."/>
            <person name="Cho S.-J."/>
            <person name="Edsinger-Gonzales E."/>
            <person name="Havlak P."/>
            <person name="Kuo D.-H."/>
            <person name="Larsson T."/>
            <person name="Lv J."/>
            <person name="Arendt D."/>
            <person name="Savage R."/>
            <person name="Osoegawa K."/>
            <person name="de Jong P."/>
            <person name="Lindberg D.R."/>
            <person name="Seaver E.C."/>
            <person name="Weisblat D.A."/>
            <person name="Putnam N.H."/>
            <person name="Grigoriev I.V."/>
            <person name="Rokhsar D.S."/>
        </authorList>
    </citation>
    <scope>NUCLEOTIDE SEQUENCE</scope>
    <source>
        <strain evidence="9">I ESC-2004</strain>
    </source>
</reference>
<reference evidence="8" key="3">
    <citation type="submission" date="2015-06" db="UniProtKB">
        <authorList>
            <consortium name="EnsemblMetazoa"/>
        </authorList>
    </citation>
    <scope>IDENTIFICATION</scope>
</reference>
<dbReference type="InterPro" id="IPR042231">
    <property type="entry name" value="Cho/carn_acyl_trans_2"/>
</dbReference>
<keyword evidence="5" id="KW-0472">Membrane</keyword>
<dbReference type="EMBL" id="AMQN01000781">
    <property type="status" value="NOT_ANNOTATED_CDS"/>
    <property type="molecule type" value="Genomic_DNA"/>
</dbReference>
<keyword evidence="9" id="KW-1185">Reference proteome</keyword>
<dbReference type="GO" id="GO:0006631">
    <property type="term" value="P:fatty acid metabolic process"/>
    <property type="evidence" value="ECO:0007669"/>
    <property type="project" value="TreeGrafter"/>
</dbReference>
<feature type="transmembrane region" description="Helical" evidence="5">
    <location>
        <begin position="83"/>
        <end position="107"/>
    </location>
</feature>
<name>R7V346_CAPTE</name>
<feature type="transmembrane region" description="Helical" evidence="5">
    <location>
        <begin position="128"/>
        <end position="147"/>
    </location>
</feature>
<feature type="domain" description="Choline/carnitine acyltransferase" evidence="6">
    <location>
        <begin position="155"/>
        <end position="728"/>
    </location>
</feature>
<dbReference type="STRING" id="283909.R7V346"/>
<dbReference type="GO" id="GO:0005739">
    <property type="term" value="C:mitochondrion"/>
    <property type="evidence" value="ECO:0007669"/>
    <property type="project" value="TreeGrafter"/>
</dbReference>
<dbReference type="Proteomes" id="UP000014760">
    <property type="component" value="Unassembled WGS sequence"/>
</dbReference>
<comment type="similarity">
    <text evidence="1">Belongs to the carnitine/choline acetyltransferase family.</text>
</comment>
<dbReference type="EMBL" id="KB295623">
    <property type="protein sequence ID" value="ELU12917.1"/>
    <property type="molecule type" value="Genomic_DNA"/>
</dbReference>
<dbReference type="PANTHER" id="PTHR22589:SF113">
    <property type="entry name" value="CARNITINE O-PALMITOYLTRANSFERASE 1, LIVER ISOFORM-LIKE"/>
    <property type="match status" value="1"/>
</dbReference>
<evidence type="ECO:0000313" key="9">
    <source>
        <dbReference type="Proteomes" id="UP000014760"/>
    </source>
</evidence>
<dbReference type="Gene3D" id="3.30.559.10">
    <property type="entry name" value="Chloramphenicol acetyltransferase-like domain"/>
    <property type="match status" value="1"/>
</dbReference>
<gene>
    <name evidence="7" type="ORF">CAPTEDRAFT_173961</name>
</gene>
<dbReference type="HOGENOM" id="CLU_013513_2_1_1"/>
<evidence type="ECO:0000259" key="6">
    <source>
        <dbReference type="Pfam" id="PF00755"/>
    </source>
</evidence>
<proteinExistence type="inferred from homology"/>
<evidence type="ECO:0000256" key="3">
    <source>
        <dbReference type="ARBA" id="ARBA00023315"/>
    </source>
</evidence>
<keyword evidence="3" id="KW-0012">Acyltransferase</keyword>
<feature type="active site" description="Proton acceptor" evidence="4">
    <location>
        <position position="451"/>
    </location>
</feature>